<protein>
    <submittedName>
        <fullName evidence="1">Uncharacterized protein</fullName>
    </submittedName>
</protein>
<evidence type="ECO:0000313" key="1">
    <source>
        <dbReference type="EMBL" id="WPU63413.1"/>
    </source>
</evidence>
<gene>
    <name evidence="1" type="ORF">SOO65_12015</name>
</gene>
<accession>A0AAX4HJM6</accession>
<proteinExistence type="predicted"/>
<reference evidence="1 2" key="1">
    <citation type="submission" date="2023-11" db="EMBL/GenBank/DDBJ databases">
        <title>Peredibacter starrii A3.12.</title>
        <authorList>
            <person name="Mitchell R.J."/>
        </authorList>
    </citation>
    <scope>NUCLEOTIDE SEQUENCE [LARGE SCALE GENOMIC DNA]</scope>
    <source>
        <strain evidence="1 2">A3.12</strain>
    </source>
</reference>
<dbReference type="EMBL" id="CP139487">
    <property type="protein sequence ID" value="WPU63413.1"/>
    <property type="molecule type" value="Genomic_DNA"/>
</dbReference>
<dbReference type="RefSeq" id="WP_321390077.1">
    <property type="nucleotide sequence ID" value="NZ_CP139487.1"/>
</dbReference>
<name>A0AAX4HJM6_9BACT</name>
<dbReference type="AlphaFoldDB" id="A0AAX4HJM6"/>
<keyword evidence="2" id="KW-1185">Reference proteome</keyword>
<evidence type="ECO:0000313" key="2">
    <source>
        <dbReference type="Proteomes" id="UP001324634"/>
    </source>
</evidence>
<dbReference type="KEGG" id="psti:SOO65_12015"/>
<dbReference type="Proteomes" id="UP001324634">
    <property type="component" value="Chromosome"/>
</dbReference>
<organism evidence="1 2">
    <name type="scientific">Peredibacter starrii</name>
    <dbReference type="NCBI Taxonomy" id="28202"/>
    <lineage>
        <taxon>Bacteria</taxon>
        <taxon>Pseudomonadati</taxon>
        <taxon>Bdellovibrionota</taxon>
        <taxon>Bacteriovoracia</taxon>
        <taxon>Bacteriovoracales</taxon>
        <taxon>Bacteriovoracaceae</taxon>
        <taxon>Peredibacter</taxon>
    </lineage>
</organism>
<sequence length="82" mass="9608">MAADIATFEFNKTYPNEISLVLTNQTLQQNMDKNFAQIPCKPRIISNGQIQENYFLKSCRGYVTKFLLDSGYEMKNWRTFTK</sequence>